<feature type="domain" description="ABC transmembrane type-1" evidence="8">
    <location>
        <begin position="2"/>
        <end position="49"/>
    </location>
</feature>
<keyword evidence="3" id="KW-1003">Cell membrane</keyword>
<proteinExistence type="predicted"/>
<gene>
    <name evidence="9" type="ORF">S06H3_21371</name>
</gene>
<organism evidence="9">
    <name type="scientific">marine sediment metagenome</name>
    <dbReference type="NCBI Taxonomy" id="412755"/>
    <lineage>
        <taxon>unclassified sequences</taxon>
        <taxon>metagenomes</taxon>
        <taxon>ecological metagenomes</taxon>
    </lineage>
</organism>
<reference evidence="9" key="1">
    <citation type="journal article" date="2014" name="Front. Microbiol.">
        <title>High frequency of phylogenetically diverse reductive dehalogenase-homologous genes in deep subseafloor sedimentary metagenomes.</title>
        <authorList>
            <person name="Kawai M."/>
            <person name="Futagami T."/>
            <person name="Toyoda A."/>
            <person name="Takaki Y."/>
            <person name="Nishi S."/>
            <person name="Hori S."/>
            <person name="Arai W."/>
            <person name="Tsubouchi T."/>
            <person name="Morono Y."/>
            <person name="Uchiyama I."/>
            <person name="Ito T."/>
            <person name="Fujiyama A."/>
            <person name="Inagaki F."/>
            <person name="Takami H."/>
        </authorList>
    </citation>
    <scope>NUCLEOTIDE SEQUENCE</scope>
    <source>
        <strain evidence="9">Expedition CK06-06</strain>
    </source>
</reference>
<sequence>KGLGWWAWQSAINLDIPSVLAFTLFTAVLFVITNLVVDLLYTRIDPRVRLGGRVR</sequence>
<dbReference type="EMBL" id="BARV01011216">
    <property type="protein sequence ID" value="GAI05145.1"/>
    <property type="molecule type" value="Genomic_DNA"/>
</dbReference>
<evidence type="ECO:0000259" key="8">
    <source>
        <dbReference type="Pfam" id="PF00528"/>
    </source>
</evidence>
<accession>X1LRW9</accession>
<evidence type="ECO:0000256" key="6">
    <source>
        <dbReference type="ARBA" id="ARBA00023136"/>
    </source>
</evidence>
<dbReference type="GO" id="GO:0055085">
    <property type="term" value="P:transmembrane transport"/>
    <property type="evidence" value="ECO:0007669"/>
    <property type="project" value="InterPro"/>
</dbReference>
<keyword evidence="6 7" id="KW-0472">Membrane</keyword>
<dbReference type="PANTHER" id="PTHR43163:SF6">
    <property type="entry name" value="DIPEPTIDE TRANSPORT SYSTEM PERMEASE PROTEIN DPPB-RELATED"/>
    <property type="match status" value="1"/>
</dbReference>
<protein>
    <recommendedName>
        <fullName evidence="8">ABC transmembrane type-1 domain-containing protein</fullName>
    </recommendedName>
</protein>
<evidence type="ECO:0000256" key="2">
    <source>
        <dbReference type="ARBA" id="ARBA00022448"/>
    </source>
</evidence>
<dbReference type="AlphaFoldDB" id="X1LRW9"/>
<comment type="caution">
    <text evidence="9">The sequence shown here is derived from an EMBL/GenBank/DDBJ whole genome shotgun (WGS) entry which is preliminary data.</text>
</comment>
<evidence type="ECO:0000256" key="1">
    <source>
        <dbReference type="ARBA" id="ARBA00004651"/>
    </source>
</evidence>
<keyword evidence="4 7" id="KW-0812">Transmembrane</keyword>
<evidence type="ECO:0000313" key="9">
    <source>
        <dbReference type="EMBL" id="GAI05145.1"/>
    </source>
</evidence>
<keyword evidence="2" id="KW-0813">Transport</keyword>
<feature type="non-terminal residue" evidence="9">
    <location>
        <position position="1"/>
    </location>
</feature>
<dbReference type="Pfam" id="PF00528">
    <property type="entry name" value="BPD_transp_1"/>
    <property type="match status" value="1"/>
</dbReference>
<keyword evidence="5 7" id="KW-1133">Transmembrane helix</keyword>
<evidence type="ECO:0000256" key="7">
    <source>
        <dbReference type="SAM" id="Phobius"/>
    </source>
</evidence>
<feature type="transmembrane region" description="Helical" evidence="7">
    <location>
        <begin position="20"/>
        <end position="41"/>
    </location>
</feature>
<evidence type="ECO:0000256" key="3">
    <source>
        <dbReference type="ARBA" id="ARBA00022475"/>
    </source>
</evidence>
<evidence type="ECO:0000256" key="5">
    <source>
        <dbReference type="ARBA" id="ARBA00022989"/>
    </source>
</evidence>
<name>X1LRW9_9ZZZZ</name>
<dbReference type="GO" id="GO:0005886">
    <property type="term" value="C:plasma membrane"/>
    <property type="evidence" value="ECO:0007669"/>
    <property type="project" value="UniProtKB-SubCell"/>
</dbReference>
<evidence type="ECO:0000256" key="4">
    <source>
        <dbReference type="ARBA" id="ARBA00022692"/>
    </source>
</evidence>
<dbReference type="PANTHER" id="PTHR43163">
    <property type="entry name" value="DIPEPTIDE TRANSPORT SYSTEM PERMEASE PROTEIN DPPB-RELATED"/>
    <property type="match status" value="1"/>
</dbReference>
<comment type="subcellular location">
    <subcellularLocation>
        <location evidence="1">Cell membrane</location>
        <topology evidence="1">Multi-pass membrane protein</topology>
    </subcellularLocation>
</comment>
<dbReference type="InterPro" id="IPR000515">
    <property type="entry name" value="MetI-like"/>
</dbReference>